<reference evidence="1 2" key="1">
    <citation type="journal article" date="2015" name="Genome Biol. Evol.">
        <title>The genome of winter moth (Operophtera brumata) provides a genomic perspective on sexual dimorphism and phenology.</title>
        <authorList>
            <person name="Derks M.F."/>
            <person name="Smit S."/>
            <person name="Salis L."/>
            <person name="Schijlen E."/>
            <person name="Bossers A."/>
            <person name="Mateman C."/>
            <person name="Pijl A.S."/>
            <person name="de Ridder D."/>
            <person name="Groenen M.A."/>
            <person name="Visser M.E."/>
            <person name="Megens H.J."/>
        </authorList>
    </citation>
    <scope>NUCLEOTIDE SEQUENCE [LARGE SCALE GENOMIC DNA]</scope>
    <source>
        <strain evidence="1">WM2013NL</strain>
        <tissue evidence="1">Head and thorax</tissue>
    </source>
</reference>
<dbReference type="EMBL" id="JTDY01002166">
    <property type="protein sequence ID" value="KOB71973.1"/>
    <property type="molecule type" value="Genomic_DNA"/>
</dbReference>
<keyword evidence="2" id="KW-1185">Reference proteome</keyword>
<comment type="caution">
    <text evidence="1">The sequence shown here is derived from an EMBL/GenBank/DDBJ whole genome shotgun (WGS) entry which is preliminary data.</text>
</comment>
<name>A0A0L7L8W8_OPEBR</name>
<evidence type="ECO:0000313" key="2">
    <source>
        <dbReference type="Proteomes" id="UP000037510"/>
    </source>
</evidence>
<proteinExistence type="predicted"/>
<accession>A0A0L7L8W8</accession>
<dbReference type="Proteomes" id="UP000037510">
    <property type="component" value="Unassembled WGS sequence"/>
</dbReference>
<dbReference type="AlphaFoldDB" id="A0A0L7L8W8"/>
<evidence type="ECO:0000313" key="1">
    <source>
        <dbReference type="EMBL" id="KOB71973.1"/>
    </source>
</evidence>
<organism evidence="1 2">
    <name type="scientific">Operophtera brumata</name>
    <name type="common">Winter moth</name>
    <name type="synonym">Phalaena brumata</name>
    <dbReference type="NCBI Taxonomy" id="104452"/>
    <lineage>
        <taxon>Eukaryota</taxon>
        <taxon>Metazoa</taxon>
        <taxon>Ecdysozoa</taxon>
        <taxon>Arthropoda</taxon>
        <taxon>Hexapoda</taxon>
        <taxon>Insecta</taxon>
        <taxon>Pterygota</taxon>
        <taxon>Neoptera</taxon>
        <taxon>Endopterygota</taxon>
        <taxon>Lepidoptera</taxon>
        <taxon>Glossata</taxon>
        <taxon>Ditrysia</taxon>
        <taxon>Geometroidea</taxon>
        <taxon>Geometridae</taxon>
        <taxon>Larentiinae</taxon>
        <taxon>Operophtera</taxon>
    </lineage>
</organism>
<protein>
    <submittedName>
        <fullName evidence="1">Uncharacterized protein</fullName>
    </submittedName>
</protein>
<sequence length="428" mass="48390">MGPTTLGEVAKWDPPPEQEQFYKNVIDILDKCYPQDWKSWEVSETSYEDLFVCNSNGPPGKSSLTSLSVRKYRLIKRILLNWPLGRALIYSPLAMMKKIRPTDDYSGFMRNLSDIKSHLLSRQAASATLNTRAEAPTTSVEPSSPSVVSSAFTTGNARKRFHSLEPFQAAVTKGLETFTDQLNRLLEQHVVLSRHQTDLLTHKADHLRSDSLDGQEVEEPAELQAAEPIEDHFFDFATDSKIGIAKEALLKQGSRCLRLGEASWQNIRYADVQMQFQAAPVFTSLIVNSVLATVTHIWQTVALLNKMEACLGAIIHGILQQRKHFQNIYNAAALEIKTHLSGNFLATDFEFRHTSDSLLQYTCGRRAEIIQQRRSVYKPINKTLNELLHAIPQSNTHLFAEPQLGHLIKEHGGIHKFFPTYQKASYCR</sequence>
<gene>
    <name evidence="1" type="ORF">OBRU01_04340</name>
</gene>